<dbReference type="EMBL" id="PGOL01000357">
    <property type="protein sequence ID" value="PKI71836.1"/>
    <property type="molecule type" value="Genomic_DNA"/>
</dbReference>
<feature type="compositionally biased region" description="Basic and acidic residues" evidence="1">
    <location>
        <begin position="22"/>
        <end position="44"/>
    </location>
</feature>
<feature type="compositionally biased region" description="Basic residues" evidence="1">
    <location>
        <begin position="75"/>
        <end position="86"/>
    </location>
</feature>
<keyword evidence="3" id="KW-1185">Reference proteome</keyword>
<feature type="region of interest" description="Disordered" evidence="1">
    <location>
        <begin position="16"/>
        <end position="87"/>
    </location>
</feature>
<dbReference type="AlphaFoldDB" id="A0A2I0KVH0"/>
<proteinExistence type="predicted"/>
<organism evidence="2 3">
    <name type="scientific">Punica granatum</name>
    <name type="common">Pomegranate</name>
    <dbReference type="NCBI Taxonomy" id="22663"/>
    <lineage>
        <taxon>Eukaryota</taxon>
        <taxon>Viridiplantae</taxon>
        <taxon>Streptophyta</taxon>
        <taxon>Embryophyta</taxon>
        <taxon>Tracheophyta</taxon>
        <taxon>Spermatophyta</taxon>
        <taxon>Magnoliopsida</taxon>
        <taxon>eudicotyledons</taxon>
        <taxon>Gunneridae</taxon>
        <taxon>Pentapetalae</taxon>
        <taxon>rosids</taxon>
        <taxon>malvids</taxon>
        <taxon>Myrtales</taxon>
        <taxon>Lythraceae</taxon>
        <taxon>Punica</taxon>
    </lineage>
</organism>
<evidence type="ECO:0000313" key="3">
    <source>
        <dbReference type="Proteomes" id="UP000233551"/>
    </source>
</evidence>
<sequence>MDVRMLECAATNVGGRQVRGTSRQDVREHAGARQAERRRADARAHGWRVSAREEEEEAETFGTRGGCLWATRGPHSSRGKTGRKLGSRLVTHSKFVVRIERRIVDMHGKMDLMSPRLTLSVKKCPESV</sequence>
<gene>
    <name evidence="2" type="ORF">CRG98_007775</name>
</gene>
<comment type="caution">
    <text evidence="2">The sequence shown here is derived from an EMBL/GenBank/DDBJ whole genome shotgun (WGS) entry which is preliminary data.</text>
</comment>
<evidence type="ECO:0000256" key="1">
    <source>
        <dbReference type="SAM" id="MobiDB-lite"/>
    </source>
</evidence>
<protein>
    <submittedName>
        <fullName evidence="2">Uncharacterized protein</fullName>
    </submittedName>
</protein>
<reference evidence="2 3" key="1">
    <citation type="submission" date="2017-11" db="EMBL/GenBank/DDBJ databases">
        <title>De-novo sequencing of pomegranate (Punica granatum L.) genome.</title>
        <authorList>
            <person name="Akparov Z."/>
            <person name="Amiraslanov A."/>
            <person name="Hajiyeva S."/>
            <person name="Abbasov M."/>
            <person name="Kaur K."/>
            <person name="Hamwieh A."/>
            <person name="Solovyev V."/>
            <person name="Salamov A."/>
            <person name="Braich B."/>
            <person name="Kosarev P."/>
            <person name="Mahmoud A."/>
            <person name="Hajiyev E."/>
            <person name="Babayeva S."/>
            <person name="Izzatullayeva V."/>
            <person name="Mammadov A."/>
            <person name="Mammadov A."/>
            <person name="Sharifova S."/>
            <person name="Ojaghi J."/>
            <person name="Eynullazada K."/>
            <person name="Bayramov B."/>
            <person name="Abdulazimova A."/>
            <person name="Shahmuradov I."/>
        </authorList>
    </citation>
    <scope>NUCLEOTIDE SEQUENCE [LARGE SCALE GENOMIC DNA]</scope>
    <source>
        <strain evidence="3">cv. AG2017</strain>
        <tissue evidence="2">Leaf</tissue>
    </source>
</reference>
<name>A0A2I0KVH0_PUNGR</name>
<accession>A0A2I0KVH0</accession>
<evidence type="ECO:0000313" key="2">
    <source>
        <dbReference type="EMBL" id="PKI71836.1"/>
    </source>
</evidence>
<dbReference type="Proteomes" id="UP000233551">
    <property type="component" value="Unassembled WGS sequence"/>
</dbReference>